<comment type="PTM">
    <text evidence="8">Binds 2 heme c groups covalently per subunit.</text>
</comment>
<dbReference type="GO" id="GO:0005506">
    <property type="term" value="F:iron ion binding"/>
    <property type="evidence" value="ECO:0007669"/>
    <property type="project" value="InterPro"/>
</dbReference>
<comment type="subcellular location">
    <subcellularLocation>
        <location evidence="1">Periplasm</location>
    </subcellularLocation>
</comment>
<dbReference type="PROSITE" id="PS51007">
    <property type="entry name" value="CYTC"/>
    <property type="match status" value="2"/>
</dbReference>
<keyword evidence="4 9" id="KW-0479">Metal-binding</keyword>
<evidence type="ECO:0000256" key="5">
    <source>
        <dbReference type="ARBA" id="ARBA00022764"/>
    </source>
</evidence>
<feature type="domain" description="Cytochrome c" evidence="10">
    <location>
        <begin position="125"/>
        <end position="210"/>
    </location>
</feature>
<evidence type="ECO:0000259" key="10">
    <source>
        <dbReference type="PROSITE" id="PS51007"/>
    </source>
</evidence>
<dbReference type="InterPro" id="IPR050597">
    <property type="entry name" value="Cytochrome_c_Oxidase_Subunit"/>
</dbReference>
<evidence type="ECO:0000313" key="12">
    <source>
        <dbReference type="Proteomes" id="UP000178885"/>
    </source>
</evidence>
<dbReference type="STRING" id="1817760.A2151_03335"/>
<dbReference type="PANTHER" id="PTHR33751:SF9">
    <property type="entry name" value="CYTOCHROME C4"/>
    <property type="match status" value="1"/>
</dbReference>
<evidence type="ECO:0000256" key="7">
    <source>
        <dbReference type="ARBA" id="ARBA00023004"/>
    </source>
</evidence>
<accession>A0A1F6TS51</accession>
<feature type="binding site" description="covalent" evidence="8">
    <location>
        <position position="147"/>
    </location>
    <ligand>
        <name>heme c</name>
        <dbReference type="ChEBI" id="CHEBI:61717"/>
        <label>2</label>
    </ligand>
</feature>
<evidence type="ECO:0000256" key="6">
    <source>
        <dbReference type="ARBA" id="ARBA00022982"/>
    </source>
</evidence>
<dbReference type="InterPro" id="IPR036909">
    <property type="entry name" value="Cyt_c-like_dom_sf"/>
</dbReference>
<dbReference type="AlphaFoldDB" id="A0A1F6TS51"/>
<dbReference type="Pfam" id="PF13442">
    <property type="entry name" value="Cytochrome_CBB3"/>
    <property type="match status" value="1"/>
</dbReference>
<keyword evidence="7 9" id="KW-0408">Iron</keyword>
<keyword evidence="6" id="KW-0249">Electron transport</keyword>
<name>A0A1F6TS51_9PROT</name>
<feature type="binding site" description="covalent" evidence="8">
    <location>
        <position position="144"/>
    </location>
    <ligand>
        <name>heme c</name>
        <dbReference type="ChEBI" id="CHEBI:61717"/>
        <label>2</label>
    </ligand>
</feature>
<organism evidence="11 12">
    <name type="scientific">Candidatus Muproteobacteria bacterium RBG_16_65_34</name>
    <dbReference type="NCBI Taxonomy" id="1817760"/>
    <lineage>
        <taxon>Bacteria</taxon>
        <taxon>Pseudomonadati</taxon>
        <taxon>Pseudomonadota</taxon>
        <taxon>Candidatus Muproteobacteria</taxon>
    </lineage>
</organism>
<feature type="binding site" description="axial binding residue" evidence="9">
    <location>
        <position position="148"/>
    </location>
    <ligand>
        <name>heme c</name>
        <dbReference type="ChEBI" id="CHEBI:61717"/>
        <label>2</label>
    </ligand>
    <ligandPart>
        <name>Fe</name>
        <dbReference type="ChEBI" id="CHEBI:18248"/>
    </ligandPart>
</feature>
<protein>
    <recommendedName>
        <fullName evidence="10">Cytochrome c domain-containing protein</fullName>
    </recommendedName>
</protein>
<proteinExistence type="predicted"/>
<keyword evidence="2" id="KW-0813">Transport</keyword>
<dbReference type="EMBL" id="MFSU01000042">
    <property type="protein sequence ID" value="OGI47902.1"/>
    <property type="molecule type" value="Genomic_DNA"/>
</dbReference>
<keyword evidence="3 8" id="KW-0349">Heme</keyword>
<evidence type="ECO:0000256" key="2">
    <source>
        <dbReference type="ARBA" id="ARBA00022448"/>
    </source>
</evidence>
<evidence type="ECO:0000256" key="4">
    <source>
        <dbReference type="ARBA" id="ARBA00022723"/>
    </source>
</evidence>
<sequence length="210" mass="23109">MFGVVPAGYAAGDAAAGKARVGICKVCHGLDGNSPANSYWERYTTQDFQNMAKGQAKYSRNPVWPKLAGQNEIYLAKQLLNYKTGVRTDHNLWEFAGELSKKDMEDIAAYFAAQKPKSEPVSTDPAAKLGEELFKKGKPGMKPCMKCHGLSGHGNEKVARIAGQHVAYIQKQIWAFKLAERKTTLEMPPVVEKLTETEIKAVAEYVTGLE</sequence>
<dbReference type="GO" id="GO:0009055">
    <property type="term" value="F:electron transfer activity"/>
    <property type="evidence" value="ECO:0007669"/>
    <property type="project" value="InterPro"/>
</dbReference>
<reference evidence="11 12" key="1">
    <citation type="journal article" date="2016" name="Nat. Commun.">
        <title>Thousands of microbial genomes shed light on interconnected biogeochemical processes in an aquifer system.</title>
        <authorList>
            <person name="Anantharaman K."/>
            <person name="Brown C.T."/>
            <person name="Hug L.A."/>
            <person name="Sharon I."/>
            <person name="Castelle C.J."/>
            <person name="Probst A.J."/>
            <person name="Thomas B.C."/>
            <person name="Singh A."/>
            <person name="Wilkins M.J."/>
            <person name="Karaoz U."/>
            <person name="Brodie E.L."/>
            <person name="Williams K.H."/>
            <person name="Hubbard S.S."/>
            <person name="Banfield J.F."/>
        </authorList>
    </citation>
    <scope>NUCLEOTIDE SEQUENCE [LARGE SCALE GENOMIC DNA]</scope>
</reference>
<evidence type="ECO:0000256" key="8">
    <source>
        <dbReference type="PIRSR" id="PIRSR000005-1"/>
    </source>
</evidence>
<dbReference type="SUPFAM" id="SSF46626">
    <property type="entry name" value="Cytochrome c"/>
    <property type="match status" value="2"/>
</dbReference>
<dbReference type="InterPro" id="IPR009056">
    <property type="entry name" value="Cyt_c-like_dom"/>
</dbReference>
<feature type="domain" description="Cytochrome c" evidence="10">
    <location>
        <begin position="12"/>
        <end position="115"/>
    </location>
</feature>
<dbReference type="InterPro" id="IPR024167">
    <property type="entry name" value="Cytochrome_c4-like"/>
</dbReference>
<dbReference type="PANTHER" id="PTHR33751">
    <property type="entry name" value="CBB3-TYPE CYTOCHROME C OXIDASE SUBUNIT FIXP"/>
    <property type="match status" value="1"/>
</dbReference>
<keyword evidence="5" id="KW-0574">Periplasm</keyword>
<dbReference type="Proteomes" id="UP000178885">
    <property type="component" value="Unassembled WGS sequence"/>
</dbReference>
<dbReference type="Gene3D" id="1.10.760.10">
    <property type="entry name" value="Cytochrome c-like domain"/>
    <property type="match status" value="2"/>
</dbReference>
<evidence type="ECO:0000313" key="11">
    <source>
        <dbReference type="EMBL" id="OGI47902.1"/>
    </source>
</evidence>
<dbReference type="Pfam" id="PF00034">
    <property type="entry name" value="Cytochrom_C"/>
    <property type="match status" value="1"/>
</dbReference>
<evidence type="ECO:0000256" key="1">
    <source>
        <dbReference type="ARBA" id="ARBA00004418"/>
    </source>
</evidence>
<feature type="binding site" description="axial binding residue" evidence="9">
    <location>
        <position position="187"/>
    </location>
    <ligand>
        <name>heme c</name>
        <dbReference type="ChEBI" id="CHEBI:61717"/>
        <label>2</label>
    </ligand>
    <ligandPart>
        <name>Fe</name>
        <dbReference type="ChEBI" id="CHEBI:18248"/>
    </ligandPart>
</feature>
<gene>
    <name evidence="11" type="ORF">A2151_03335</name>
</gene>
<evidence type="ECO:0000256" key="9">
    <source>
        <dbReference type="PIRSR" id="PIRSR000005-2"/>
    </source>
</evidence>
<comment type="caution">
    <text evidence="11">The sequence shown here is derived from an EMBL/GenBank/DDBJ whole genome shotgun (WGS) entry which is preliminary data.</text>
</comment>
<evidence type="ECO:0000256" key="3">
    <source>
        <dbReference type="ARBA" id="ARBA00022617"/>
    </source>
</evidence>
<dbReference type="PIRSF" id="PIRSF000005">
    <property type="entry name" value="Cytochrome_c4"/>
    <property type="match status" value="1"/>
</dbReference>
<dbReference type="GO" id="GO:0020037">
    <property type="term" value="F:heme binding"/>
    <property type="evidence" value="ECO:0007669"/>
    <property type="project" value="InterPro"/>
</dbReference>
<dbReference type="GO" id="GO:0042597">
    <property type="term" value="C:periplasmic space"/>
    <property type="evidence" value="ECO:0007669"/>
    <property type="project" value="UniProtKB-SubCell"/>
</dbReference>